<comment type="caution">
    <text evidence="2">The sequence shown here is derived from an EMBL/GenBank/DDBJ whole genome shotgun (WGS) entry which is preliminary data.</text>
</comment>
<protein>
    <submittedName>
        <fullName evidence="2">Uncharacterized protein</fullName>
    </submittedName>
</protein>
<dbReference type="InterPro" id="IPR004252">
    <property type="entry name" value="Probable_transposase_24"/>
</dbReference>
<proteinExistence type="predicted"/>
<reference evidence="2" key="1">
    <citation type="journal article" date="2018" name="DNA Res.">
        <title>Multiple hybrid de novo genome assembly of finger millet, an orphan allotetraploid crop.</title>
        <authorList>
            <person name="Hatakeyama M."/>
            <person name="Aluri S."/>
            <person name="Balachadran M.T."/>
            <person name="Sivarajan S.R."/>
            <person name="Patrignani A."/>
            <person name="Gruter S."/>
            <person name="Poveda L."/>
            <person name="Shimizu-Inatsugi R."/>
            <person name="Baeten J."/>
            <person name="Francoijs K.J."/>
            <person name="Nataraja K.N."/>
            <person name="Reddy Y.A.N."/>
            <person name="Phadnis S."/>
            <person name="Ravikumar R.L."/>
            <person name="Schlapbach R."/>
            <person name="Sreeman S.M."/>
            <person name="Shimizu K.K."/>
        </authorList>
    </citation>
    <scope>NUCLEOTIDE SEQUENCE</scope>
</reference>
<keyword evidence="3" id="KW-1185">Reference proteome</keyword>
<reference evidence="2" key="2">
    <citation type="submission" date="2021-12" db="EMBL/GenBank/DDBJ databases">
        <title>Resequencing data analysis of finger millet.</title>
        <authorList>
            <person name="Hatakeyama M."/>
            <person name="Aluri S."/>
            <person name="Balachadran M.T."/>
            <person name="Sivarajan S.R."/>
            <person name="Poveda L."/>
            <person name="Shimizu-Inatsugi R."/>
            <person name="Schlapbach R."/>
            <person name="Sreeman S.M."/>
            <person name="Shimizu K.K."/>
        </authorList>
    </citation>
    <scope>NUCLEOTIDE SEQUENCE</scope>
</reference>
<dbReference type="PANTHER" id="PTHR33411:SF15">
    <property type="match status" value="1"/>
</dbReference>
<dbReference type="PANTHER" id="PTHR33411">
    <property type="entry name" value="OS08G0392500 PROTEIN"/>
    <property type="match status" value="1"/>
</dbReference>
<evidence type="ECO:0000313" key="3">
    <source>
        <dbReference type="Proteomes" id="UP001054889"/>
    </source>
</evidence>
<evidence type="ECO:0000313" key="1">
    <source>
        <dbReference type="EMBL" id="GJN09564.1"/>
    </source>
</evidence>
<dbReference type="Pfam" id="PF03004">
    <property type="entry name" value="Transposase_24"/>
    <property type="match status" value="1"/>
</dbReference>
<evidence type="ECO:0000313" key="2">
    <source>
        <dbReference type="EMBL" id="GJN09583.1"/>
    </source>
</evidence>
<name>A0AAV5DF74_ELECO</name>
<gene>
    <name evidence="2" type="primary">ga27601</name>
    <name evidence="1" type="synonym">ga27579</name>
    <name evidence="1" type="ORF">PR202_ga27579</name>
    <name evidence="2" type="ORF">PR202_ga27601</name>
</gene>
<dbReference type="EMBL" id="BQKI01000016">
    <property type="protein sequence ID" value="GJN09564.1"/>
    <property type="molecule type" value="Genomic_DNA"/>
</dbReference>
<dbReference type="Proteomes" id="UP001054889">
    <property type="component" value="Unassembled WGS sequence"/>
</dbReference>
<accession>A0AAV5DF74</accession>
<dbReference type="AlphaFoldDB" id="A0AAV5DF74"/>
<sequence>MTSKWYNLHVDGILTCSANSTWDIDPPCPKVASTISVLLKQWHPDTRATILDEFLKRYKWAPGQEAVCLKLFERKIARQFTSLLCDEKRRARIAKVALDAANASLKQTNLDDEDAGDLAVVEHKDDDPLQWKPFPPEWMQPKWWEMLCEHWASEEVQQVSAQKRKNRYTGGSAQHTAGSRTIAMHRKLMIIENGGKPVSDIEVFNRTHKRDGGKGEFVTERAKEMVVRALSCNI</sequence>
<dbReference type="EMBL" id="BQKI01000016">
    <property type="protein sequence ID" value="GJN09583.1"/>
    <property type="molecule type" value="Genomic_DNA"/>
</dbReference>
<organism evidence="2 3">
    <name type="scientific">Eleusine coracana subsp. coracana</name>
    <dbReference type="NCBI Taxonomy" id="191504"/>
    <lineage>
        <taxon>Eukaryota</taxon>
        <taxon>Viridiplantae</taxon>
        <taxon>Streptophyta</taxon>
        <taxon>Embryophyta</taxon>
        <taxon>Tracheophyta</taxon>
        <taxon>Spermatophyta</taxon>
        <taxon>Magnoliopsida</taxon>
        <taxon>Liliopsida</taxon>
        <taxon>Poales</taxon>
        <taxon>Poaceae</taxon>
        <taxon>PACMAD clade</taxon>
        <taxon>Chloridoideae</taxon>
        <taxon>Cynodonteae</taxon>
        <taxon>Eleusininae</taxon>
        <taxon>Eleusine</taxon>
    </lineage>
</organism>